<dbReference type="PANTHER" id="PTHR13932">
    <property type="entry name" value="COPROPORPHYRINIGEN III OXIDASE"/>
    <property type="match status" value="1"/>
</dbReference>
<dbReference type="InterPro" id="IPR058240">
    <property type="entry name" value="rSAM_sf"/>
</dbReference>
<feature type="binding site" evidence="16">
    <location>
        <position position="57"/>
    </location>
    <ligand>
        <name>S-adenosyl-L-methionine</name>
        <dbReference type="ChEBI" id="CHEBI:59789"/>
        <label>1</label>
    </ligand>
</feature>
<evidence type="ECO:0000256" key="11">
    <source>
        <dbReference type="ARBA" id="ARBA00023014"/>
    </source>
</evidence>
<gene>
    <name evidence="19" type="primary">hemN</name>
    <name evidence="19" type="ORF">D0Y50_11525</name>
</gene>
<evidence type="ECO:0000256" key="8">
    <source>
        <dbReference type="ARBA" id="ARBA00022723"/>
    </source>
</evidence>
<dbReference type="InterPro" id="IPR034505">
    <property type="entry name" value="Coproporphyrinogen-III_oxidase"/>
</dbReference>
<evidence type="ECO:0000256" key="6">
    <source>
        <dbReference type="ARBA" id="ARBA00022490"/>
    </source>
</evidence>
<evidence type="ECO:0000313" key="20">
    <source>
        <dbReference type="Proteomes" id="UP000262073"/>
    </source>
</evidence>
<feature type="binding site" evidence="16">
    <location>
        <position position="244"/>
    </location>
    <ligand>
        <name>S-adenosyl-L-methionine</name>
        <dbReference type="ChEBI" id="CHEBI:59789"/>
        <label>2</label>
    </ligand>
</feature>
<dbReference type="Gene3D" id="3.80.30.20">
    <property type="entry name" value="tm_1862 like domain"/>
    <property type="match status" value="1"/>
</dbReference>
<dbReference type="GO" id="GO:0051539">
    <property type="term" value="F:4 iron, 4 sulfur cluster binding"/>
    <property type="evidence" value="ECO:0007669"/>
    <property type="project" value="UniProtKB-KW"/>
</dbReference>
<dbReference type="InterPro" id="IPR010723">
    <property type="entry name" value="HemN_C"/>
</dbReference>
<reference evidence="19 20" key="1">
    <citation type="submission" date="2018-08" db="EMBL/GenBank/DDBJ databases">
        <title>Salinimonas sediminis sp. nov., a piezophilic bacterium isolated from a deep-sea sediment sample from the New Britain Trench.</title>
        <authorList>
            <person name="Cao J."/>
        </authorList>
    </citation>
    <scope>NUCLEOTIDE SEQUENCE [LARGE SCALE GENOMIC DNA]</scope>
    <source>
        <strain evidence="19 20">N102</strain>
    </source>
</reference>
<comment type="subunit">
    <text evidence="4">Monomer.</text>
</comment>
<feature type="binding site" evidence="16">
    <location>
        <position position="146"/>
    </location>
    <ligand>
        <name>S-adenosyl-L-methionine</name>
        <dbReference type="ChEBI" id="CHEBI:59789"/>
        <label>1</label>
    </ligand>
</feature>
<feature type="binding site" evidence="16">
    <location>
        <position position="185"/>
    </location>
    <ligand>
        <name>S-adenosyl-L-methionine</name>
        <dbReference type="ChEBI" id="CHEBI:59789"/>
        <label>2</label>
    </ligand>
</feature>
<dbReference type="InterPro" id="IPR004558">
    <property type="entry name" value="Coprogen_oxidase_HemN"/>
</dbReference>
<organism evidence="19 20">
    <name type="scientific">Salinimonas sediminis</name>
    <dbReference type="NCBI Taxonomy" id="2303538"/>
    <lineage>
        <taxon>Bacteria</taxon>
        <taxon>Pseudomonadati</taxon>
        <taxon>Pseudomonadota</taxon>
        <taxon>Gammaproteobacteria</taxon>
        <taxon>Alteromonadales</taxon>
        <taxon>Alteromonadaceae</taxon>
        <taxon>Alteromonas/Salinimonas group</taxon>
        <taxon>Salinimonas</taxon>
    </lineage>
</organism>
<dbReference type="EC" id="1.3.98.3" evidence="15"/>
<feature type="binding site" evidence="17">
    <location>
        <position position="67"/>
    </location>
    <ligand>
        <name>[4Fe-4S] cluster</name>
        <dbReference type="ChEBI" id="CHEBI:49883"/>
        <note>4Fe-4S-S-AdoMet</note>
    </ligand>
</feature>
<accession>A0A346NSJ3</accession>
<dbReference type="GO" id="GO:0046872">
    <property type="term" value="F:metal ion binding"/>
    <property type="evidence" value="ECO:0007669"/>
    <property type="project" value="UniProtKB-KW"/>
</dbReference>
<dbReference type="KEGG" id="salm:D0Y50_11525"/>
<evidence type="ECO:0000256" key="13">
    <source>
        <dbReference type="ARBA" id="ARBA00024295"/>
    </source>
</evidence>
<evidence type="ECO:0000259" key="18">
    <source>
        <dbReference type="PROSITE" id="PS51918"/>
    </source>
</evidence>
<dbReference type="PROSITE" id="PS51918">
    <property type="entry name" value="RADICAL_SAM"/>
    <property type="match status" value="1"/>
</dbReference>
<evidence type="ECO:0000313" key="19">
    <source>
        <dbReference type="EMBL" id="AXR08500.1"/>
    </source>
</evidence>
<dbReference type="SFLD" id="SFLDS00029">
    <property type="entry name" value="Radical_SAM"/>
    <property type="match status" value="1"/>
</dbReference>
<keyword evidence="5 15" id="KW-0004">4Fe-4S</keyword>
<proteinExistence type="inferred from homology"/>
<feature type="binding site" evidence="17">
    <location>
        <position position="63"/>
    </location>
    <ligand>
        <name>[4Fe-4S] cluster</name>
        <dbReference type="ChEBI" id="CHEBI:49883"/>
        <note>4Fe-4S-S-AdoMet</note>
    </ligand>
</feature>
<feature type="domain" description="Radical SAM core" evidence="18">
    <location>
        <begin position="48"/>
        <end position="280"/>
    </location>
</feature>
<evidence type="ECO:0000256" key="7">
    <source>
        <dbReference type="ARBA" id="ARBA00022691"/>
    </source>
</evidence>
<dbReference type="OrthoDB" id="9808022at2"/>
<dbReference type="Pfam" id="PF06969">
    <property type="entry name" value="HemN_C"/>
    <property type="match status" value="1"/>
</dbReference>
<dbReference type="SUPFAM" id="SSF102114">
    <property type="entry name" value="Radical SAM enzymes"/>
    <property type="match status" value="1"/>
</dbReference>
<comment type="pathway">
    <text evidence="2 15">Porphyrin-containing compound metabolism; protoporphyrin-IX biosynthesis; protoporphyrinogen-IX from coproporphyrinogen-III (AdoMet route): step 1/1.</text>
</comment>
<comment type="function">
    <text evidence="13">Involved in the heme biosynthesis. Catalyzes the anaerobic oxidative decarboxylation of propionate groups of rings A and B of coproporphyrinogen III to yield the vinyl groups in protoporphyrinogen IX.</text>
</comment>
<feature type="binding site" evidence="16">
    <location>
        <position position="330"/>
    </location>
    <ligand>
        <name>S-adenosyl-L-methionine</name>
        <dbReference type="ChEBI" id="CHEBI:59789"/>
        <label>1</label>
    </ligand>
</feature>
<protein>
    <recommendedName>
        <fullName evidence="15">Coproporphyrinogen-III oxidase</fullName>
        <ecNumber evidence="15">1.3.98.3</ecNumber>
    </recommendedName>
</protein>
<dbReference type="InterPro" id="IPR023404">
    <property type="entry name" value="rSAM_horseshoe"/>
</dbReference>
<comment type="subcellular location">
    <subcellularLocation>
        <location evidence="1 15">Cytoplasm</location>
    </subcellularLocation>
</comment>
<evidence type="ECO:0000256" key="14">
    <source>
        <dbReference type="ARBA" id="ARBA00048321"/>
    </source>
</evidence>
<dbReference type="GO" id="GO:0006782">
    <property type="term" value="P:protoporphyrinogen IX biosynthetic process"/>
    <property type="evidence" value="ECO:0007669"/>
    <property type="project" value="UniProtKB-UniPathway"/>
</dbReference>
<dbReference type="InterPro" id="IPR007197">
    <property type="entry name" value="rSAM"/>
</dbReference>
<comment type="similarity">
    <text evidence="3 15">Belongs to the anaerobic coproporphyrinogen-III oxidase family.</text>
</comment>
<evidence type="ECO:0000256" key="5">
    <source>
        <dbReference type="ARBA" id="ARBA00022485"/>
    </source>
</evidence>
<keyword evidence="7 15" id="KW-0949">S-adenosyl-L-methionine</keyword>
<dbReference type="GO" id="GO:0051989">
    <property type="term" value="F:coproporphyrinogen dehydrogenase activity"/>
    <property type="evidence" value="ECO:0007669"/>
    <property type="project" value="UniProtKB-EC"/>
</dbReference>
<evidence type="ECO:0000256" key="15">
    <source>
        <dbReference type="PIRNR" id="PIRNR000167"/>
    </source>
</evidence>
<feature type="binding site" evidence="16">
    <location>
        <position position="113"/>
    </location>
    <ligand>
        <name>S-adenosyl-L-methionine</name>
        <dbReference type="ChEBI" id="CHEBI:59789"/>
        <label>1</label>
    </ligand>
</feature>
<sequence>MNRNNAITTAPAFAHPEADDIRVPRYTSYPAAGLFAPFDDEDLMAQTVIPEGSAALYVHIPFCHDLCFYCACNKVVTRHHDKADRYLDYLHKEMVQRHRLLKDCQITQLHIGGGSPGFLSVSQQARLRAMLDDYFCIDTQAELSIELDPRHTSRAYLAWLVQLGYNRISFGVQDTDVQVQQAINRVQSTRHIHELVSIAKSLGLASVNLDLIYGLPHQNLTSFSTTLADVIAMQADRISLFSYAHIPARFAAQRRIHTHWLPDARTRTQLNEMAIANLLEAGYSMIGMDHFARKDDALARANRQQTVHRNFMGYTTEPTKTLLGLGMSAISSTPDVYSQNPGELNAYYARLDAQRGLTAKGYVLNQDDKLRRDVIMHLMCHLHIEFASFNATHKIDFVDYFASELSALMPFIDVDLITLDEDKLQVYPSAKRYIRTICSIFDGHQPVLNHRLHECRLEDRII</sequence>
<comment type="cofactor">
    <cofactor evidence="15 17">
        <name>[4Fe-4S] cluster</name>
        <dbReference type="ChEBI" id="CHEBI:49883"/>
    </cofactor>
    <text evidence="15 17">Binds 1 [4Fe-4S] cluster. The cluster is coordinated with 3 cysteines and an exchangeable S-adenosyl-L-methionine.</text>
</comment>
<comment type="catalytic activity">
    <reaction evidence="14 15">
        <text>coproporphyrinogen III + 2 S-adenosyl-L-methionine = protoporphyrinogen IX + 2 5'-deoxyadenosine + 2 L-methionine + 2 CO2</text>
        <dbReference type="Rhea" id="RHEA:15425"/>
        <dbReference type="ChEBI" id="CHEBI:16526"/>
        <dbReference type="ChEBI" id="CHEBI:17319"/>
        <dbReference type="ChEBI" id="CHEBI:57307"/>
        <dbReference type="ChEBI" id="CHEBI:57309"/>
        <dbReference type="ChEBI" id="CHEBI:57844"/>
        <dbReference type="ChEBI" id="CHEBI:59789"/>
        <dbReference type="EC" id="1.3.98.3"/>
    </reaction>
</comment>
<evidence type="ECO:0000256" key="17">
    <source>
        <dbReference type="PIRSR" id="PIRSR000167-2"/>
    </source>
</evidence>
<dbReference type="PANTHER" id="PTHR13932:SF6">
    <property type="entry name" value="OXYGEN-INDEPENDENT COPROPORPHYRINOGEN III OXIDASE"/>
    <property type="match status" value="1"/>
</dbReference>
<dbReference type="PIRSF" id="PIRSF000167">
    <property type="entry name" value="HemN"/>
    <property type="match status" value="1"/>
</dbReference>
<dbReference type="SMART" id="SM00729">
    <property type="entry name" value="Elp3"/>
    <property type="match status" value="1"/>
</dbReference>
<dbReference type="GO" id="GO:0004109">
    <property type="term" value="F:coproporphyrinogen oxidase activity"/>
    <property type="evidence" value="ECO:0007669"/>
    <property type="project" value="InterPro"/>
</dbReference>
<dbReference type="NCBIfam" id="TIGR00538">
    <property type="entry name" value="hemN"/>
    <property type="match status" value="1"/>
</dbReference>
<dbReference type="SFLD" id="SFLDG01065">
    <property type="entry name" value="anaerobic_coproporphyrinogen-I"/>
    <property type="match status" value="1"/>
</dbReference>
<feature type="binding site" evidence="16">
    <location>
        <begin position="69"/>
        <end position="71"/>
    </location>
    <ligand>
        <name>S-adenosyl-L-methionine</name>
        <dbReference type="ChEBI" id="CHEBI:59789"/>
        <label>2</label>
    </ligand>
</feature>
<evidence type="ECO:0000256" key="10">
    <source>
        <dbReference type="ARBA" id="ARBA00023004"/>
    </source>
</evidence>
<dbReference type="UniPathway" id="UPA00251">
    <property type="reaction ID" value="UER00323"/>
</dbReference>
<feature type="binding site" evidence="16">
    <location>
        <position position="210"/>
    </location>
    <ligand>
        <name>S-adenosyl-L-methionine</name>
        <dbReference type="ChEBI" id="CHEBI:59789"/>
        <label>2</label>
    </ligand>
</feature>
<evidence type="ECO:0000256" key="16">
    <source>
        <dbReference type="PIRSR" id="PIRSR000167-1"/>
    </source>
</evidence>
<evidence type="ECO:0000256" key="12">
    <source>
        <dbReference type="ARBA" id="ARBA00023244"/>
    </source>
</evidence>
<keyword evidence="10 15" id="KW-0408">Iron</keyword>
<dbReference type="GO" id="GO:0005737">
    <property type="term" value="C:cytoplasm"/>
    <property type="evidence" value="ECO:0007669"/>
    <property type="project" value="UniProtKB-SubCell"/>
</dbReference>
<evidence type="ECO:0000256" key="4">
    <source>
        <dbReference type="ARBA" id="ARBA00011245"/>
    </source>
</evidence>
<keyword evidence="9 15" id="KW-0560">Oxidoreductase</keyword>
<keyword evidence="11 15" id="KW-0411">Iron-sulfur</keyword>
<evidence type="ECO:0000256" key="9">
    <source>
        <dbReference type="ARBA" id="ARBA00023002"/>
    </source>
</evidence>
<dbReference type="AlphaFoldDB" id="A0A346NSJ3"/>
<dbReference type="EMBL" id="CP031769">
    <property type="protein sequence ID" value="AXR08500.1"/>
    <property type="molecule type" value="Genomic_DNA"/>
</dbReference>
<feature type="binding site" evidence="16">
    <location>
        <position position="173"/>
    </location>
    <ligand>
        <name>S-adenosyl-L-methionine</name>
        <dbReference type="ChEBI" id="CHEBI:59789"/>
        <label>2</label>
    </ligand>
</feature>
<dbReference type="Pfam" id="PF04055">
    <property type="entry name" value="Radical_SAM"/>
    <property type="match status" value="1"/>
</dbReference>
<feature type="binding site" evidence="17">
    <location>
        <position position="70"/>
    </location>
    <ligand>
        <name>[4Fe-4S] cluster</name>
        <dbReference type="ChEBI" id="CHEBI:49883"/>
        <note>4Fe-4S-S-AdoMet</note>
    </ligand>
</feature>
<dbReference type="InterPro" id="IPR006638">
    <property type="entry name" value="Elp3/MiaA/NifB-like_rSAM"/>
</dbReference>
<dbReference type="Gene3D" id="1.10.10.920">
    <property type="match status" value="1"/>
</dbReference>
<keyword evidence="6 15" id="KW-0963">Cytoplasm</keyword>
<evidence type="ECO:0000256" key="3">
    <source>
        <dbReference type="ARBA" id="ARBA00005493"/>
    </source>
</evidence>
<dbReference type="Proteomes" id="UP000262073">
    <property type="component" value="Chromosome"/>
</dbReference>
<evidence type="ECO:0000256" key="2">
    <source>
        <dbReference type="ARBA" id="ARBA00004785"/>
    </source>
</evidence>
<keyword evidence="8 15" id="KW-0479">Metal-binding</keyword>
<evidence type="ECO:0000256" key="1">
    <source>
        <dbReference type="ARBA" id="ARBA00004496"/>
    </source>
</evidence>
<keyword evidence="12 15" id="KW-0627">Porphyrin biosynthesis</keyword>
<name>A0A346NSJ3_9ALTE</name>
<keyword evidence="20" id="KW-1185">Reference proteome</keyword>